<keyword evidence="2" id="KW-0175">Coiled coil</keyword>
<dbReference type="RefSeq" id="WP_068556529.1">
    <property type="nucleotide sequence ID" value="NZ_LOEE01000042.1"/>
</dbReference>
<dbReference type="AlphaFoldDB" id="A0A140L389"/>
<dbReference type="Gene3D" id="3.30.70.1880">
    <property type="entry name" value="Protein of unknown function DUF881"/>
    <property type="match status" value="1"/>
</dbReference>
<dbReference type="PANTHER" id="PTHR37313:SF2">
    <property type="entry name" value="UPF0749 PROTEIN YLXX"/>
    <property type="match status" value="1"/>
</dbReference>
<gene>
    <name evidence="3" type="ORF">AN619_19840</name>
</gene>
<dbReference type="PANTHER" id="PTHR37313">
    <property type="entry name" value="UPF0749 PROTEIN RV1825"/>
    <property type="match status" value="1"/>
</dbReference>
<proteinExistence type="inferred from homology"/>
<sequence>MKGLKAQLAVGVVCIVLGLALALQFRSVQENYYGGVAPTQKAKELAEELKNAKEEKQQLLSEINKMEEQIKEIEEAESKQDALAKTIRADIEKYKLISGFKAVKGPGVVVVVDDPPADPDFSSDRSVIMSNYDLLLSLVNKLNDAGAEAIAINEQRIVSRTEISLAGNNVNINSIPTAPPFIIKAIGNPDALEATLNIRYGIIWEMKERFNLQVAVKKQDEVVIPGYNGVVKLRYAKPANEKAQ</sequence>
<evidence type="ECO:0000256" key="2">
    <source>
        <dbReference type="SAM" id="Coils"/>
    </source>
</evidence>
<protein>
    <recommendedName>
        <fullName evidence="5">Division initiation protein</fullName>
    </recommendedName>
</protein>
<evidence type="ECO:0008006" key="5">
    <source>
        <dbReference type="Google" id="ProtNLM"/>
    </source>
</evidence>
<name>A0A140L389_9FIRM</name>
<reference evidence="3 4" key="1">
    <citation type="submission" date="2015-12" db="EMBL/GenBank/DDBJ databases">
        <title>Draft genome sequence of the thermoanaerobe Thermotalea metallivorans, an isolate from the runoff channel of the Great Artesian Basin, Australia.</title>
        <authorList>
            <person name="Patel B.K."/>
        </authorList>
    </citation>
    <scope>NUCLEOTIDE SEQUENCE [LARGE SCALE GENOMIC DNA]</scope>
    <source>
        <strain evidence="3 4">B2-1</strain>
    </source>
</reference>
<dbReference type="EMBL" id="LOEE01000042">
    <property type="protein sequence ID" value="KXG75014.1"/>
    <property type="molecule type" value="Genomic_DNA"/>
</dbReference>
<dbReference type="OrthoDB" id="9776196at2"/>
<dbReference type="InterPro" id="IPR010273">
    <property type="entry name" value="DUF881"/>
</dbReference>
<feature type="coiled-coil region" evidence="2">
    <location>
        <begin position="39"/>
        <end position="86"/>
    </location>
</feature>
<evidence type="ECO:0000313" key="4">
    <source>
        <dbReference type="Proteomes" id="UP000070456"/>
    </source>
</evidence>
<dbReference type="Proteomes" id="UP000070456">
    <property type="component" value="Unassembled WGS sequence"/>
</dbReference>
<evidence type="ECO:0000256" key="1">
    <source>
        <dbReference type="ARBA" id="ARBA00009108"/>
    </source>
</evidence>
<comment type="caution">
    <text evidence="3">The sequence shown here is derived from an EMBL/GenBank/DDBJ whole genome shotgun (WGS) entry which is preliminary data.</text>
</comment>
<dbReference type="STRING" id="520762.AN619_19840"/>
<comment type="similarity">
    <text evidence="1">Belongs to the UPF0749 family.</text>
</comment>
<accession>A0A140L389</accession>
<dbReference type="Pfam" id="PF05949">
    <property type="entry name" value="DUF881"/>
    <property type="match status" value="1"/>
</dbReference>
<evidence type="ECO:0000313" key="3">
    <source>
        <dbReference type="EMBL" id="KXG75014.1"/>
    </source>
</evidence>
<keyword evidence="4" id="KW-1185">Reference proteome</keyword>
<organism evidence="3 4">
    <name type="scientific">Thermotalea metallivorans</name>
    <dbReference type="NCBI Taxonomy" id="520762"/>
    <lineage>
        <taxon>Bacteria</taxon>
        <taxon>Bacillati</taxon>
        <taxon>Bacillota</taxon>
        <taxon>Clostridia</taxon>
        <taxon>Peptostreptococcales</taxon>
        <taxon>Thermotaleaceae</taxon>
        <taxon>Thermotalea</taxon>
    </lineage>
</organism>